<feature type="region of interest" description="Disordered" evidence="8">
    <location>
        <begin position="1"/>
        <end position="27"/>
    </location>
</feature>
<keyword evidence="3" id="KW-0863">Zinc-finger</keyword>
<organism evidence="10 11">
    <name type="scientific">Beauveria bassiana D1-5</name>
    <dbReference type="NCBI Taxonomy" id="1245745"/>
    <lineage>
        <taxon>Eukaryota</taxon>
        <taxon>Fungi</taxon>
        <taxon>Dikarya</taxon>
        <taxon>Ascomycota</taxon>
        <taxon>Pezizomycotina</taxon>
        <taxon>Sordariomycetes</taxon>
        <taxon>Hypocreomycetidae</taxon>
        <taxon>Hypocreales</taxon>
        <taxon>Cordycipitaceae</taxon>
        <taxon>Beauveria</taxon>
    </lineage>
</organism>
<evidence type="ECO:0000256" key="5">
    <source>
        <dbReference type="ARBA" id="ARBA00023015"/>
    </source>
</evidence>
<accession>A0A0A2VDF8</accession>
<dbReference type="GO" id="GO:0005634">
    <property type="term" value="C:nucleus"/>
    <property type="evidence" value="ECO:0007669"/>
    <property type="project" value="UniProtKB-SubCell"/>
</dbReference>
<dbReference type="STRING" id="1245745.A0A0A2VDF8"/>
<feature type="region of interest" description="Disordered" evidence="8">
    <location>
        <begin position="203"/>
        <end position="232"/>
    </location>
</feature>
<dbReference type="OrthoDB" id="2289918at2759"/>
<feature type="domain" description="DEUBAD" evidence="9">
    <location>
        <begin position="91"/>
        <end position="205"/>
    </location>
</feature>
<name>A0A0A2VDF8_BEABA</name>
<dbReference type="eggNOG" id="ENOG502S8M1">
    <property type="taxonomic scope" value="Eukaryota"/>
</dbReference>
<gene>
    <name evidence="10" type="ORF">BBAD15_g9176</name>
</gene>
<evidence type="ECO:0000256" key="7">
    <source>
        <dbReference type="ARBA" id="ARBA00023242"/>
    </source>
</evidence>
<dbReference type="AlphaFoldDB" id="A0A0A2VDF8"/>
<evidence type="ECO:0000256" key="3">
    <source>
        <dbReference type="ARBA" id="ARBA00022771"/>
    </source>
</evidence>
<evidence type="ECO:0000256" key="4">
    <source>
        <dbReference type="ARBA" id="ARBA00022833"/>
    </source>
</evidence>
<sequence>MTDNGSEPTPATDVIEVHPPSSDAHVEAAADPNVALEAANKTLASRPRRSLRSAGRAAEEKTVTNTVKKTVKIIARRAQGKWDAERLLTDPKSPLAKANLRTILANPMAWNCLDAADHAEILALFPDQRHITVAEDGAPRPNMESLMNDDSFRYDCAAYTESLAQGRHDPDWLAQAWAAHERRKAGDFDDFLRAKFEKEWEVKLPEEAPGVDDEKGRKEGGEDGVANGAATG</sequence>
<dbReference type="PROSITE" id="PS51916">
    <property type="entry name" value="DEUBAD"/>
    <property type="match status" value="1"/>
</dbReference>
<evidence type="ECO:0000256" key="2">
    <source>
        <dbReference type="ARBA" id="ARBA00022723"/>
    </source>
</evidence>
<keyword evidence="6" id="KW-0804">Transcription</keyword>
<keyword evidence="4" id="KW-0862">Zinc</keyword>
<evidence type="ECO:0000313" key="11">
    <source>
        <dbReference type="Proteomes" id="UP000030106"/>
    </source>
</evidence>
<dbReference type="EMBL" id="ANFO01000936">
    <property type="protein sequence ID" value="KGQ05578.1"/>
    <property type="molecule type" value="Genomic_DNA"/>
</dbReference>
<feature type="region of interest" description="Disordered" evidence="8">
    <location>
        <begin position="42"/>
        <end position="62"/>
    </location>
</feature>
<evidence type="ECO:0000256" key="8">
    <source>
        <dbReference type="SAM" id="MobiDB-lite"/>
    </source>
</evidence>
<dbReference type="Proteomes" id="UP000030106">
    <property type="component" value="Unassembled WGS sequence"/>
</dbReference>
<protein>
    <recommendedName>
        <fullName evidence="9">DEUBAD domain-containing protein</fullName>
    </recommendedName>
</protein>
<dbReference type="HOGENOM" id="CLU_1194704_0_0_1"/>
<proteinExistence type="predicted"/>
<dbReference type="InterPro" id="IPR044867">
    <property type="entry name" value="DEUBAD_dom"/>
</dbReference>
<feature type="compositionally biased region" description="Basic and acidic residues" evidence="8">
    <location>
        <begin position="203"/>
        <end position="221"/>
    </location>
</feature>
<reference evidence="10 11" key="1">
    <citation type="submission" date="2012-10" db="EMBL/GenBank/DDBJ databases">
        <title>Genome sequencing and analysis of entomopathogenic fungi Beauveria bassiana D1-5.</title>
        <authorList>
            <person name="Li Q."/>
            <person name="Wang L."/>
            <person name="Zhang Z."/>
            <person name="Wang Q."/>
            <person name="Ren J."/>
            <person name="Wang M."/>
            <person name="Xu W."/>
            <person name="Wang J."/>
            <person name="Lu Y."/>
            <person name="Du Q."/>
            <person name="Sun Z."/>
        </authorList>
    </citation>
    <scope>NUCLEOTIDE SEQUENCE [LARGE SCALE GENOMIC DNA]</scope>
    <source>
        <strain evidence="10 11">D1-5</strain>
    </source>
</reference>
<comment type="caution">
    <text evidence="10">The sequence shown here is derived from an EMBL/GenBank/DDBJ whole genome shotgun (WGS) entry which is preliminary data.</text>
</comment>
<dbReference type="Pfam" id="PF13919">
    <property type="entry name" value="ASXH"/>
    <property type="match status" value="1"/>
</dbReference>
<keyword evidence="2" id="KW-0479">Metal-binding</keyword>
<evidence type="ECO:0000256" key="1">
    <source>
        <dbReference type="ARBA" id="ARBA00004123"/>
    </source>
</evidence>
<evidence type="ECO:0000256" key="6">
    <source>
        <dbReference type="ARBA" id="ARBA00023163"/>
    </source>
</evidence>
<evidence type="ECO:0000313" key="10">
    <source>
        <dbReference type="EMBL" id="KGQ05578.1"/>
    </source>
</evidence>
<keyword evidence="7" id="KW-0539">Nucleus</keyword>
<dbReference type="InterPro" id="IPR028020">
    <property type="entry name" value="ASX_DEUBAD_dom"/>
</dbReference>
<dbReference type="GO" id="GO:0008270">
    <property type="term" value="F:zinc ion binding"/>
    <property type="evidence" value="ECO:0007669"/>
    <property type="project" value="UniProtKB-KW"/>
</dbReference>
<evidence type="ECO:0000259" key="9">
    <source>
        <dbReference type="PROSITE" id="PS51916"/>
    </source>
</evidence>
<comment type="subcellular location">
    <subcellularLocation>
        <location evidence="1">Nucleus</location>
    </subcellularLocation>
</comment>
<keyword evidence="5" id="KW-0805">Transcription regulation</keyword>